<dbReference type="VEuPathDB" id="FungiDB:MYCTH_89324"/>
<dbReference type="InParanoid" id="G2PZK3"/>
<name>G2PZK3_THET4</name>
<feature type="region of interest" description="Disordered" evidence="1">
    <location>
        <begin position="193"/>
        <end position="225"/>
    </location>
</feature>
<gene>
    <name evidence="2" type="ORF">MYCTH_89324</name>
</gene>
<evidence type="ECO:0000313" key="2">
    <source>
        <dbReference type="EMBL" id="AEO55689.1"/>
    </source>
</evidence>
<evidence type="ECO:0000256" key="1">
    <source>
        <dbReference type="SAM" id="MobiDB-lite"/>
    </source>
</evidence>
<sequence>MFRRLKWTVHSTSKRPAIKISDGTYTTHQLKYLEWQNKRRVTLGHQELALDRVVDVLECETVDYGIMNDMSSILRSDDSYKAAKSVDVAVDLDIQDLRERLSKEKGMYLPEEDAEAENDGAVQIFVLTQPPYRRALSWPAVKVNLITSANHPVPTTGHQGVPFEIGQNTRSIQTETVAGSRCYRILDDSNIPVDSNDASLDVPGDAGDADDATVSRQNGSEASAD</sequence>
<dbReference type="AlphaFoldDB" id="G2PZK3"/>
<keyword evidence="3" id="KW-1185">Reference proteome</keyword>
<protein>
    <submittedName>
        <fullName evidence="2">Uncharacterized protein</fullName>
    </submittedName>
</protein>
<dbReference type="Proteomes" id="UP000007322">
    <property type="component" value="Chromosome 1"/>
</dbReference>
<organism evidence="2 3">
    <name type="scientific">Thermothelomyces thermophilus (strain ATCC 42464 / BCRC 31852 / DSM 1799)</name>
    <name type="common">Sporotrichum thermophile</name>
    <dbReference type="NCBI Taxonomy" id="573729"/>
    <lineage>
        <taxon>Eukaryota</taxon>
        <taxon>Fungi</taxon>
        <taxon>Dikarya</taxon>
        <taxon>Ascomycota</taxon>
        <taxon>Pezizomycotina</taxon>
        <taxon>Sordariomycetes</taxon>
        <taxon>Sordariomycetidae</taxon>
        <taxon>Sordariales</taxon>
        <taxon>Chaetomiaceae</taxon>
        <taxon>Thermothelomyces</taxon>
    </lineage>
</organism>
<evidence type="ECO:0000313" key="3">
    <source>
        <dbReference type="Proteomes" id="UP000007322"/>
    </source>
</evidence>
<dbReference type="RefSeq" id="XP_003660934.1">
    <property type="nucleotide sequence ID" value="XM_003660886.1"/>
</dbReference>
<dbReference type="EMBL" id="CP003002">
    <property type="protein sequence ID" value="AEO55689.1"/>
    <property type="molecule type" value="Genomic_DNA"/>
</dbReference>
<dbReference type="KEGG" id="mtm:MYCTH_89324"/>
<proteinExistence type="predicted"/>
<accession>G2PZK3</accession>
<dbReference type="GeneID" id="11508752"/>
<feature type="compositionally biased region" description="Polar residues" evidence="1">
    <location>
        <begin position="214"/>
        <end position="225"/>
    </location>
</feature>
<dbReference type="HOGENOM" id="CLU_1230650_0_0_1"/>
<reference evidence="2 3" key="1">
    <citation type="journal article" date="2011" name="Nat. Biotechnol.">
        <title>Comparative genomic analysis of the thermophilic biomass-degrading fungi Myceliophthora thermophila and Thielavia terrestris.</title>
        <authorList>
            <person name="Berka R.M."/>
            <person name="Grigoriev I.V."/>
            <person name="Otillar R."/>
            <person name="Salamov A."/>
            <person name="Grimwood J."/>
            <person name="Reid I."/>
            <person name="Ishmael N."/>
            <person name="John T."/>
            <person name="Darmond C."/>
            <person name="Moisan M.-C."/>
            <person name="Henrissat B."/>
            <person name="Coutinho P.M."/>
            <person name="Lombard V."/>
            <person name="Natvig D.O."/>
            <person name="Lindquist E."/>
            <person name="Schmutz J."/>
            <person name="Lucas S."/>
            <person name="Harris P."/>
            <person name="Powlowski J."/>
            <person name="Bellemare A."/>
            <person name="Taylor D."/>
            <person name="Butler G."/>
            <person name="de Vries R.P."/>
            <person name="Allijn I.E."/>
            <person name="van den Brink J."/>
            <person name="Ushinsky S."/>
            <person name="Storms R."/>
            <person name="Powell A.J."/>
            <person name="Paulsen I.T."/>
            <person name="Elbourne L.D.H."/>
            <person name="Baker S.E."/>
            <person name="Magnuson J."/>
            <person name="LaBoissiere S."/>
            <person name="Clutterbuck A.J."/>
            <person name="Martinez D."/>
            <person name="Wogulis M."/>
            <person name="de Leon A.L."/>
            <person name="Rey M.W."/>
            <person name="Tsang A."/>
        </authorList>
    </citation>
    <scope>NUCLEOTIDE SEQUENCE [LARGE SCALE GENOMIC DNA]</scope>
    <source>
        <strain evidence="3">ATCC 42464 / BCRC 31852 / DSM 1799</strain>
    </source>
</reference>